<organism evidence="9 10">
    <name type="scientific">Allomyces macrogynus (strain ATCC 38327)</name>
    <name type="common">Allomyces javanicus var. macrogynus</name>
    <dbReference type="NCBI Taxonomy" id="578462"/>
    <lineage>
        <taxon>Eukaryota</taxon>
        <taxon>Fungi</taxon>
        <taxon>Fungi incertae sedis</taxon>
        <taxon>Blastocladiomycota</taxon>
        <taxon>Blastocladiomycetes</taxon>
        <taxon>Blastocladiales</taxon>
        <taxon>Blastocladiaceae</taxon>
        <taxon>Allomyces</taxon>
    </lineage>
</organism>
<feature type="region of interest" description="Disordered" evidence="7">
    <location>
        <begin position="417"/>
        <end position="456"/>
    </location>
</feature>
<name>A0A0L0SNR3_ALLM3</name>
<dbReference type="InterPro" id="IPR050173">
    <property type="entry name" value="ABC_transporter_C-like"/>
</dbReference>
<feature type="transmembrane region" description="Helical" evidence="8">
    <location>
        <begin position="197"/>
        <end position="220"/>
    </location>
</feature>
<protein>
    <recommendedName>
        <fullName evidence="11">ABC transmembrane type-1 domain-containing protein</fullName>
    </recommendedName>
</protein>
<feature type="compositionally biased region" description="Acidic residues" evidence="7">
    <location>
        <begin position="161"/>
        <end position="171"/>
    </location>
</feature>
<evidence type="ECO:0000256" key="8">
    <source>
        <dbReference type="SAM" id="Phobius"/>
    </source>
</evidence>
<evidence type="ECO:0000256" key="7">
    <source>
        <dbReference type="SAM" id="MobiDB-lite"/>
    </source>
</evidence>
<dbReference type="Proteomes" id="UP000054350">
    <property type="component" value="Unassembled WGS sequence"/>
</dbReference>
<keyword evidence="6 8" id="KW-0472">Membrane</keyword>
<feature type="compositionally biased region" description="Low complexity" evidence="7">
    <location>
        <begin position="147"/>
        <end position="160"/>
    </location>
</feature>
<dbReference type="eggNOG" id="KOG0054">
    <property type="taxonomic scope" value="Eukaryota"/>
</dbReference>
<accession>A0A0L0SNR3</accession>
<dbReference type="SUPFAM" id="SSF52540">
    <property type="entry name" value="P-loop containing nucleoside triphosphate hydrolases"/>
    <property type="match status" value="2"/>
</dbReference>
<dbReference type="InterPro" id="IPR027417">
    <property type="entry name" value="P-loop_NTPase"/>
</dbReference>
<feature type="transmembrane region" description="Helical" evidence="8">
    <location>
        <begin position="469"/>
        <end position="491"/>
    </location>
</feature>
<evidence type="ECO:0000256" key="2">
    <source>
        <dbReference type="ARBA" id="ARBA00022737"/>
    </source>
</evidence>
<reference evidence="9 10" key="1">
    <citation type="submission" date="2009-11" db="EMBL/GenBank/DDBJ databases">
        <title>Annotation of Allomyces macrogynus ATCC 38327.</title>
        <authorList>
            <consortium name="The Broad Institute Genome Sequencing Platform"/>
            <person name="Russ C."/>
            <person name="Cuomo C."/>
            <person name="Burger G."/>
            <person name="Gray M.W."/>
            <person name="Holland P.W.H."/>
            <person name="King N."/>
            <person name="Lang F.B.F."/>
            <person name="Roger A.J."/>
            <person name="Ruiz-Trillo I."/>
            <person name="Young S.K."/>
            <person name="Zeng Q."/>
            <person name="Gargeya S."/>
            <person name="Fitzgerald M."/>
            <person name="Haas B."/>
            <person name="Abouelleil A."/>
            <person name="Alvarado L."/>
            <person name="Arachchi H.M."/>
            <person name="Berlin A."/>
            <person name="Chapman S.B."/>
            <person name="Gearin G."/>
            <person name="Goldberg J."/>
            <person name="Griggs A."/>
            <person name="Gujja S."/>
            <person name="Hansen M."/>
            <person name="Heiman D."/>
            <person name="Howarth C."/>
            <person name="Larimer J."/>
            <person name="Lui A."/>
            <person name="MacDonald P.J.P."/>
            <person name="McCowen C."/>
            <person name="Montmayeur A."/>
            <person name="Murphy C."/>
            <person name="Neiman D."/>
            <person name="Pearson M."/>
            <person name="Priest M."/>
            <person name="Roberts A."/>
            <person name="Saif S."/>
            <person name="Shea T."/>
            <person name="Sisk P."/>
            <person name="Stolte C."/>
            <person name="Sykes S."/>
            <person name="Wortman J."/>
            <person name="Nusbaum C."/>
            <person name="Birren B."/>
        </authorList>
    </citation>
    <scope>NUCLEOTIDE SEQUENCE [LARGE SCALE GENOMIC DNA]</scope>
    <source>
        <strain evidence="9 10">ATCC 38327</strain>
    </source>
</reference>
<dbReference type="GO" id="GO:0005524">
    <property type="term" value="F:ATP binding"/>
    <property type="evidence" value="ECO:0007669"/>
    <property type="project" value="UniProtKB-KW"/>
</dbReference>
<keyword evidence="5 8" id="KW-1133">Transmembrane helix</keyword>
<dbReference type="STRING" id="578462.A0A0L0SNR3"/>
<evidence type="ECO:0000256" key="1">
    <source>
        <dbReference type="ARBA" id="ARBA00022692"/>
    </source>
</evidence>
<dbReference type="PANTHER" id="PTHR24223:SF353">
    <property type="entry name" value="ABC TRANSPORTER ATP-BINDING PROTEIN_PERMEASE VMR1-RELATED"/>
    <property type="match status" value="1"/>
</dbReference>
<evidence type="ECO:0000313" key="9">
    <source>
        <dbReference type="EMBL" id="KNE64153.1"/>
    </source>
</evidence>
<dbReference type="Gene3D" id="3.40.50.300">
    <property type="entry name" value="P-loop containing nucleotide triphosphate hydrolases"/>
    <property type="match status" value="1"/>
</dbReference>
<dbReference type="GO" id="GO:0042626">
    <property type="term" value="F:ATPase-coupled transmembrane transporter activity"/>
    <property type="evidence" value="ECO:0007669"/>
    <property type="project" value="TreeGrafter"/>
</dbReference>
<keyword evidence="4" id="KW-0067">ATP-binding</keyword>
<keyword evidence="3" id="KW-0547">Nucleotide-binding</keyword>
<dbReference type="InterPro" id="IPR036640">
    <property type="entry name" value="ABC1_TM_sf"/>
</dbReference>
<feature type="transmembrane region" description="Helical" evidence="8">
    <location>
        <begin position="270"/>
        <end position="288"/>
    </location>
</feature>
<keyword evidence="1 8" id="KW-0812">Transmembrane</keyword>
<reference evidence="10" key="2">
    <citation type="submission" date="2009-11" db="EMBL/GenBank/DDBJ databases">
        <title>The Genome Sequence of Allomyces macrogynus strain ATCC 38327.</title>
        <authorList>
            <consortium name="The Broad Institute Genome Sequencing Platform"/>
            <person name="Russ C."/>
            <person name="Cuomo C."/>
            <person name="Shea T."/>
            <person name="Young S.K."/>
            <person name="Zeng Q."/>
            <person name="Koehrsen M."/>
            <person name="Haas B."/>
            <person name="Borodovsky M."/>
            <person name="Guigo R."/>
            <person name="Alvarado L."/>
            <person name="Berlin A."/>
            <person name="Borenstein D."/>
            <person name="Chen Z."/>
            <person name="Engels R."/>
            <person name="Freedman E."/>
            <person name="Gellesch M."/>
            <person name="Goldberg J."/>
            <person name="Griggs A."/>
            <person name="Gujja S."/>
            <person name="Heiman D."/>
            <person name="Hepburn T."/>
            <person name="Howarth C."/>
            <person name="Jen D."/>
            <person name="Larson L."/>
            <person name="Lewis B."/>
            <person name="Mehta T."/>
            <person name="Park D."/>
            <person name="Pearson M."/>
            <person name="Roberts A."/>
            <person name="Saif S."/>
            <person name="Shenoy N."/>
            <person name="Sisk P."/>
            <person name="Stolte C."/>
            <person name="Sykes S."/>
            <person name="Walk T."/>
            <person name="White J."/>
            <person name="Yandava C."/>
            <person name="Burger G."/>
            <person name="Gray M.W."/>
            <person name="Holland P.W.H."/>
            <person name="King N."/>
            <person name="Lang F.B.F."/>
            <person name="Roger A.J."/>
            <person name="Ruiz-Trillo I."/>
            <person name="Lander E."/>
            <person name="Nusbaum C."/>
        </authorList>
    </citation>
    <scope>NUCLEOTIDE SEQUENCE [LARGE SCALE GENOMIC DNA]</scope>
    <source>
        <strain evidence="10">ATCC 38327</strain>
    </source>
</reference>
<feature type="compositionally biased region" description="Low complexity" evidence="7">
    <location>
        <begin position="419"/>
        <end position="432"/>
    </location>
</feature>
<dbReference type="EMBL" id="GG745344">
    <property type="protein sequence ID" value="KNE64153.1"/>
    <property type="molecule type" value="Genomic_DNA"/>
</dbReference>
<dbReference type="PANTHER" id="PTHR24223">
    <property type="entry name" value="ATP-BINDING CASSETTE SUB-FAMILY C"/>
    <property type="match status" value="1"/>
</dbReference>
<evidence type="ECO:0000256" key="4">
    <source>
        <dbReference type="ARBA" id="ARBA00022840"/>
    </source>
</evidence>
<dbReference type="Gene3D" id="1.20.1560.10">
    <property type="entry name" value="ABC transporter type 1, transmembrane domain"/>
    <property type="match status" value="1"/>
</dbReference>
<dbReference type="OrthoDB" id="6500128at2759"/>
<dbReference type="VEuPathDB" id="FungiDB:AMAG_19124"/>
<sequence length="775" mass="85645">MGDGCREMVDTDVVLLDDVLSAVDAPTAAHLFQQCILGELSGRTRVLVTHNVGLVAPWADHILYVKEGRIVAEADSIGTAAAQLAHAGLYAEAEMLSEVATPVSLSRANSVTTLDAAGRRRSMTAGFKGKGKAKAKVTKFIEQIMGSSSSSSSSSSPSSSDAEDSDSDEADADKPVKEHKLISDEEKAQGSVEWKVYATYIAAAGGAIWWAVLLSTLFIPQFLNVAQDWWLKTWAQAYTRTGVYVTYALPSAITTAFAMDPSTSDVDVDYYLLVYLGLSTLNIAVQWFQNMLEMSRSMAASTKLHDCILGELSGRTRVLVTHNVGLVAPWADHILYVKEGRIVAEADSIGTAAAQLAHAGLYAEAEMLSEVATPVSLSRANSVTTLDAAGRRRSMTAGFKGKGKAKAKVTKFIEQIMGSSSSSSSSSSPSSSDAEDSDSDEADADKPVKEHKLISDEEKAQGSVEWKVYATYIAAAGGAIWWAVLLSTLFIPQFLNVAQDWWLKTWAQAYTRTGVYVTYALPSAITTAFAMDPSTSDVDVDYYLLVYLGLSTLNIAKGDDYGHDSYDSYGGYGHDDKKDSYGYDSYDSYGYGHDKKDDYDSYDSYDSYGYGHDKKDDYDSYDSYDSYGYGYDKKDDYDSYNSYDSYGYGHDDKKDDYYGHDSYDSYGYGYDGKDDYYGHDSYDSYGYGYDGKDDYYGHDSYDSYGYGYDNKDDYDSYDSYDSYGYGHDDKKDDYYGHDSYDSYGYGHDDKDDYYGHDSYDSYGYGYDKKDDYTRH</sequence>
<evidence type="ECO:0000313" key="10">
    <source>
        <dbReference type="Proteomes" id="UP000054350"/>
    </source>
</evidence>
<evidence type="ECO:0000256" key="3">
    <source>
        <dbReference type="ARBA" id="ARBA00022741"/>
    </source>
</evidence>
<gene>
    <name evidence="9" type="ORF">AMAG_19124</name>
</gene>
<evidence type="ECO:0000256" key="6">
    <source>
        <dbReference type="ARBA" id="ARBA00023136"/>
    </source>
</evidence>
<feature type="compositionally biased region" description="Basic and acidic residues" evidence="7">
    <location>
        <begin position="172"/>
        <end position="184"/>
    </location>
</feature>
<dbReference type="AlphaFoldDB" id="A0A0L0SNR3"/>
<feature type="region of interest" description="Disordered" evidence="7">
    <location>
        <begin position="145"/>
        <end position="184"/>
    </location>
</feature>
<proteinExistence type="predicted"/>
<evidence type="ECO:0000256" key="5">
    <source>
        <dbReference type="ARBA" id="ARBA00022989"/>
    </source>
</evidence>
<evidence type="ECO:0008006" key="11">
    <source>
        <dbReference type="Google" id="ProtNLM"/>
    </source>
</evidence>
<feature type="compositionally biased region" description="Basic and acidic residues" evidence="7">
    <location>
        <begin position="444"/>
        <end position="456"/>
    </location>
</feature>
<feature type="compositionally biased region" description="Acidic residues" evidence="7">
    <location>
        <begin position="433"/>
        <end position="443"/>
    </location>
</feature>
<keyword evidence="2" id="KW-0677">Repeat</keyword>
<keyword evidence="10" id="KW-1185">Reference proteome</keyword>
<dbReference type="GO" id="GO:0016020">
    <property type="term" value="C:membrane"/>
    <property type="evidence" value="ECO:0007669"/>
    <property type="project" value="InterPro"/>
</dbReference>